<dbReference type="PANTHER" id="PTHR45436:SF5">
    <property type="entry name" value="SENSOR HISTIDINE KINASE TRCS"/>
    <property type="match status" value="1"/>
</dbReference>
<evidence type="ECO:0000256" key="9">
    <source>
        <dbReference type="ARBA" id="ARBA00023012"/>
    </source>
</evidence>
<evidence type="ECO:0000256" key="2">
    <source>
        <dbReference type="ARBA" id="ARBA00004370"/>
    </source>
</evidence>
<dbReference type="InterPro" id="IPR003660">
    <property type="entry name" value="HAMP_dom"/>
</dbReference>
<dbReference type="SUPFAM" id="SSF158472">
    <property type="entry name" value="HAMP domain-like"/>
    <property type="match status" value="1"/>
</dbReference>
<dbReference type="CDD" id="cd00082">
    <property type="entry name" value="HisKA"/>
    <property type="match status" value="1"/>
</dbReference>
<dbReference type="Pfam" id="PF02518">
    <property type="entry name" value="HATPase_c"/>
    <property type="match status" value="1"/>
</dbReference>
<accession>A0A8J2FPU8</accession>
<name>A0A8J2FPU8_9BACT</name>
<dbReference type="Pfam" id="PF00672">
    <property type="entry name" value="HAMP"/>
    <property type="match status" value="1"/>
</dbReference>
<dbReference type="PROSITE" id="PS50885">
    <property type="entry name" value="HAMP"/>
    <property type="match status" value="1"/>
</dbReference>
<evidence type="ECO:0000259" key="12">
    <source>
        <dbReference type="PROSITE" id="PS50109"/>
    </source>
</evidence>
<dbReference type="SMART" id="SM00304">
    <property type="entry name" value="HAMP"/>
    <property type="match status" value="1"/>
</dbReference>
<keyword evidence="10 11" id="KW-0472">Membrane</keyword>
<dbReference type="Proteomes" id="UP000663859">
    <property type="component" value="Unassembled WGS sequence"/>
</dbReference>
<comment type="caution">
    <text evidence="14">The sequence shown here is derived from an EMBL/GenBank/DDBJ whole genome shotgun (WGS) entry which is preliminary data.</text>
</comment>
<keyword evidence="4" id="KW-0597">Phosphoprotein</keyword>
<dbReference type="InterPro" id="IPR004358">
    <property type="entry name" value="Sig_transdc_His_kin-like_C"/>
</dbReference>
<keyword evidence="9" id="KW-0902">Two-component regulatory system</keyword>
<dbReference type="Gene3D" id="6.10.340.10">
    <property type="match status" value="1"/>
</dbReference>
<dbReference type="SMART" id="SM00388">
    <property type="entry name" value="HisKA"/>
    <property type="match status" value="1"/>
</dbReference>
<evidence type="ECO:0000313" key="14">
    <source>
        <dbReference type="EMBL" id="CAF0705080.1"/>
    </source>
</evidence>
<dbReference type="GO" id="GO:0016020">
    <property type="term" value="C:membrane"/>
    <property type="evidence" value="ECO:0007669"/>
    <property type="project" value="UniProtKB-SubCell"/>
</dbReference>
<dbReference type="Pfam" id="PF00512">
    <property type="entry name" value="HisKA"/>
    <property type="match status" value="1"/>
</dbReference>
<evidence type="ECO:0000256" key="1">
    <source>
        <dbReference type="ARBA" id="ARBA00000085"/>
    </source>
</evidence>
<keyword evidence="7 14" id="KW-0418">Kinase</keyword>
<dbReference type="InterPro" id="IPR036097">
    <property type="entry name" value="HisK_dim/P_sf"/>
</dbReference>
<keyword evidence="8 11" id="KW-1133">Transmembrane helix</keyword>
<dbReference type="Gene3D" id="1.10.287.130">
    <property type="match status" value="1"/>
</dbReference>
<comment type="subcellular location">
    <subcellularLocation>
        <location evidence="2">Membrane</location>
    </subcellularLocation>
</comment>
<evidence type="ECO:0000256" key="4">
    <source>
        <dbReference type="ARBA" id="ARBA00022553"/>
    </source>
</evidence>
<reference evidence="14" key="1">
    <citation type="submission" date="2021-02" db="EMBL/GenBank/DDBJ databases">
        <authorList>
            <person name="Cremers G."/>
            <person name="Picone N."/>
        </authorList>
    </citation>
    <scope>NUCLEOTIDE SEQUENCE</scope>
    <source>
        <strain evidence="14">PQ17</strain>
    </source>
</reference>
<evidence type="ECO:0000256" key="7">
    <source>
        <dbReference type="ARBA" id="ARBA00022777"/>
    </source>
</evidence>
<dbReference type="InterPro" id="IPR050428">
    <property type="entry name" value="TCS_sensor_his_kinase"/>
</dbReference>
<feature type="domain" description="Histidine kinase" evidence="12">
    <location>
        <begin position="273"/>
        <end position="485"/>
    </location>
</feature>
<gene>
    <name evidence="14" type="ORF">MPNT_80100</name>
</gene>
<dbReference type="PROSITE" id="PS50109">
    <property type="entry name" value="HIS_KIN"/>
    <property type="match status" value="1"/>
</dbReference>
<dbReference type="InterPro" id="IPR005467">
    <property type="entry name" value="His_kinase_dom"/>
</dbReference>
<protein>
    <recommendedName>
        <fullName evidence="3">histidine kinase</fullName>
        <ecNumber evidence="3">2.7.13.3</ecNumber>
    </recommendedName>
</protein>
<dbReference type="InterPro" id="IPR036890">
    <property type="entry name" value="HATPase_C_sf"/>
</dbReference>
<keyword evidence="15" id="KW-1185">Reference proteome</keyword>
<comment type="catalytic activity">
    <reaction evidence="1">
        <text>ATP + protein L-histidine = ADP + protein N-phospho-L-histidine.</text>
        <dbReference type="EC" id="2.7.13.3"/>
    </reaction>
</comment>
<dbReference type="GO" id="GO:0000155">
    <property type="term" value="F:phosphorelay sensor kinase activity"/>
    <property type="evidence" value="ECO:0007669"/>
    <property type="project" value="InterPro"/>
</dbReference>
<feature type="domain" description="HAMP" evidence="13">
    <location>
        <begin position="204"/>
        <end position="256"/>
    </location>
</feature>
<feature type="transmembrane region" description="Helical" evidence="11">
    <location>
        <begin position="181"/>
        <end position="201"/>
    </location>
</feature>
<proteinExistence type="predicted"/>
<dbReference type="EC" id="2.7.13.3" evidence="3"/>
<keyword evidence="5 14" id="KW-0808">Transferase</keyword>
<evidence type="ECO:0000256" key="3">
    <source>
        <dbReference type="ARBA" id="ARBA00012438"/>
    </source>
</evidence>
<dbReference type="RefSeq" id="WP_174582613.1">
    <property type="nucleotide sequence ID" value="NZ_CAJNOB010000070.1"/>
</dbReference>
<keyword evidence="6 11" id="KW-0812">Transmembrane</keyword>
<sequence length="493" mass="55299">MGLREKVQYAFGILFLSSTFSLLTQLVASYREKQVVEELTGSAGKLVQLEELASLVYRQVKEIPDYLTGRDPDAKGEYEQFEQKTQKSFAALRQRVASEEERKAFEQMIQAYERLQEIAGRIFRSFDGKDGGYALHLMEKDLEEEALPRFDRAVENLQGTFYGKKFRQATIESDRVTRGTFWATGTVAVLGLSITVLVSLWTKRELTDPLFQLVEAARELGGGNLEYRHPVKARGEVGDLAKAFWEMVDHLQQYQARLLEKERMATLGVVAASLAHGIRNPLACIRALAQVALLDGLDQPALQEQLRQIMVEVDRADEKIARLLRWADPAKRSPSFVLPEKLLQEVASRISKNAAEGVHIDVQVLGSVPCLWTDPERLCHALEELVLNAVQACRKRGGRITLRAQSLSATEGKETILLEVEDDGEGIPWSEQGKVRELFYTTRPEGTGLGLKLATKLIEWEGGELELQSTPGKGTRVRVLFPFSSRAQIEAVE</sequence>
<dbReference type="SUPFAM" id="SSF47384">
    <property type="entry name" value="Homodimeric domain of signal transducing histidine kinase"/>
    <property type="match status" value="1"/>
</dbReference>
<dbReference type="PRINTS" id="PR00344">
    <property type="entry name" value="BCTRLSENSOR"/>
</dbReference>
<evidence type="ECO:0000256" key="8">
    <source>
        <dbReference type="ARBA" id="ARBA00022989"/>
    </source>
</evidence>
<dbReference type="SUPFAM" id="SSF55874">
    <property type="entry name" value="ATPase domain of HSP90 chaperone/DNA topoisomerase II/histidine kinase"/>
    <property type="match status" value="1"/>
</dbReference>
<evidence type="ECO:0000256" key="11">
    <source>
        <dbReference type="SAM" id="Phobius"/>
    </source>
</evidence>
<dbReference type="PANTHER" id="PTHR45436">
    <property type="entry name" value="SENSOR HISTIDINE KINASE YKOH"/>
    <property type="match status" value="1"/>
</dbReference>
<evidence type="ECO:0000256" key="10">
    <source>
        <dbReference type="ARBA" id="ARBA00023136"/>
    </source>
</evidence>
<dbReference type="CDD" id="cd06225">
    <property type="entry name" value="HAMP"/>
    <property type="match status" value="1"/>
</dbReference>
<dbReference type="EMBL" id="CAJNOB010000070">
    <property type="protein sequence ID" value="CAF0705080.1"/>
    <property type="molecule type" value="Genomic_DNA"/>
</dbReference>
<dbReference type="SMART" id="SM00387">
    <property type="entry name" value="HATPase_c"/>
    <property type="match status" value="1"/>
</dbReference>
<evidence type="ECO:0000259" key="13">
    <source>
        <dbReference type="PROSITE" id="PS50885"/>
    </source>
</evidence>
<evidence type="ECO:0000256" key="5">
    <source>
        <dbReference type="ARBA" id="ARBA00022679"/>
    </source>
</evidence>
<dbReference type="InterPro" id="IPR003661">
    <property type="entry name" value="HisK_dim/P_dom"/>
</dbReference>
<evidence type="ECO:0000313" key="15">
    <source>
        <dbReference type="Proteomes" id="UP000663859"/>
    </source>
</evidence>
<dbReference type="AlphaFoldDB" id="A0A8J2FPU8"/>
<evidence type="ECO:0000256" key="6">
    <source>
        <dbReference type="ARBA" id="ARBA00022692"/>
    </source>
</evidence>
<organism evidence="14 15">
    <name type="scientific">Candidatus Methylacidithermus pantelleriae</name>
    <dbReference type="NCBI Taxonomy" id="2744239"/>
    <lineage>
        <taxon>Bacteria</taxon>
        <taxon>Pseudomonadati</taxon>
        <taxon>Verrucomicrobiota</taxon>
        <taxon>Methylacidiphilae</taxon>
        <taxon>Methylacidiphilales</taxon>
        <taxon>Methylacidiphilaceae</taxon>
        <taxon>Candidatus Methylacidithermus</taxon>
    </lineage>
</organism>
<dbReference type="Gene3D" id="3.30.565.10">
    <property type="entry name" value="Histidine kinase-like ATPase, C-terminal domain"/>
    <property type="match status" value="1"/>
</dbReference>
<dbReference type="InterPro" id="IPR003594">
    <property type="entry name" value="HATPase_dom"/>
</dbReference>